<dbReference type="Pfam" id="PF00578">
    <property type="entry name" value="AhpC-TSA"/>
    <property type="match status" value="1"/>
</dbReference>
<name>A0ABR9B5Y4_9RHOO</name>
<evidence type="ECO:0000313" key="3">
    <source>
        <dbReference type="Proteomes" id="UP000603602"/>
    </source>
</evidence>
<dbReference type="Gene3D" id="3.40.30.10">
    <property type="entry name" value="Glutaredoxin"/>
    <property type="match status" value="1"/>
</dbReference>
<keyword evidence="3" id="KW-1185">Reference proteome</keyword>
<dbReference type="InterPro" id="IPR036249">
    <property type="entry name" value="Thioredoxin-like_sf"/>
</dbReference>
<gene>
    <name evidence="2" type="ORF">IFO67_02665</name>
</gene>
<reference evidence="3" key="1">
    <citation type="submission" date="2023-07" db="EMBL/GenBank/DDBJ databases">
        <title>Thauera sp. CAU 1555 isolated from sand of Yaerae Beach.</title>
        <authorList>
            <person name="Kim W."/>
        </authorList>
    </citation>
    <scope>NUCLEOTIDE SEQUENCE [LARGE SCALE GENOMIC DNA]</scope>
    <source>
        <strain evidence="3">CAU 1555</strain>
    </source>
</reference>
<sequence>MWQTRHVPAGPAPEFVGVLSSGEAVTLADWRAAHPQRAVLVYFWADWCPVCRTTQGTVESLRGDWPVLTVAMQSGGAAQVSAALRGRSLNWPAVVDGDGRIAAQYGLHGVPAFVVIDRDGDIRFAEMGYTTAAGLRLRMWWAQTFPGR</sequence>
<dbReference type="PANTHER" id="PTHR42852">
    <property type="entry name" value="THIOL:DISULFIDE INTERCHANGE PROTEIN DSBE"/>
    <property type="match status" value="1"/>
</dbReference>
<dbReference type="InterPro" id="IPR000866">
    <property type="entry name" value="AhpC/TSA"/>
</dbReference>
<dbReference type="Proteomes" id="UP000603602">
    <property type="component" value="Unassembled WGS sequence"/>
</dbReference>
<protein>
    <submittedName>
        <fullName evidence="2">Redoxin domain-containing protein</fullName>
    </submittedName>
</protein>
<dbReference type="EMBL" id="JACYTO010000001">
    <property type="protein sequence ID" value="MBD8501775.1"/>
    <property type="molecule type" value="Genomic_DNA"/>
</dbReference>
<comment type="caution">
    <text evidence="2">The sequence shown here is derived from an EMBL/GenBank/DDBJ whole genome shotgun (WGS) entry which is preliminary data.</text>
</comment>
<proteinExistence type="predicted"/>
<dbReference type="InterPro" id="IPR013766">
    <property type="entry name" value="Thioredoxin_domain"/>
</dbReference>
<dbReference type="SUPFAM" id="SSF52833">
    <property type="entry name" value="Thioredoxin-like"/>
    <property type="match status" value="1"/>
</dbReference>
<evidence type="ECO:0000259" key="1">
    <source>
        <dbReference type="PROSITE" id="PS51352"/>
    </source>
</evidence>
<feature type="domain" description="Thioredoxin" evidence="1">
    <location>
        <begin position="6"/>
        <end position="145"/>
    </location>
</feature>
<dbReference type="InterPro" id="IPR050553">
    <property type="entry name" value="Thioredoxin_ResA/DsbE_sf"/>
</dbReference>
<dbReference type="PROSITE" id="PS51352">
    <property type="entry name" value="THIOREDOXIN_2"/>
    <property type="match status" value="1"/>
</dbReference>
<evidence type="ECO:0000313" key="2">
    <source>
        <dbReference type="EMBL" id="MBD8501775.1"/>
    </source>
</evidence>
<accession>A0ABR9B5Y4</accession>
<dbReference type="PANTHER" id="PTHR42852:SF17">
    <property type="entry name" value="THIOREDOXIN-LIKE PROTEIN HI_1115"/>
    <property type="match status" value="1"/>
</dbReference>
<organism evidence="2 3">
    <name type="scientific">Thauera sedimentorum</name>
    <dbReference type="NCBI Taxonomy" id="2767595"/>
    <lineage>
        <taxon>Bacteria</taxon>
        <taxon>Pseudomonadati</taxon>
        <taxon>Pseudomonadota</taxon>
        <taxon>Betaproteobacteria</taxon>
        <taxon>Rhodocyclales</taxon>
        <taxon>Zoogloeaceae</taxon>
        <taxon>Thauera</taxon>
    </lineage>
</organism>